<feature type="domain" description="Putative zinc ribbon" evidence="1">
    <location>
        <begin position="19"/>
        <end position="98"/>
    </location>
</feature>
<proteinExistence type="predicted"/>
<evidence type="ECO:0000259" key="1">
    <source>
        <dbReference type="Pfam" id="PF12674"/>
    </source>
</evidence>
<organism evidence="2 3">
    <name type="scientific">Clostridium beijerinckii (strain ATCC 51743 / NCIMB 8052)</name>
    <name type="common">Clostridium acetobutylicum</name>
    <dbReference type="NCBI Taxonomy" id="290402"/>
    <lineage>
        <taxon>Bacteria</taxon>
        <taxon>Bacillati</taxon>
        <taxon>Bacillota</taxon>
        <taxon>Clostridia</taxon>
        <taxon>Eubacteriales</taxon>
        <taxon>Clostridiaceae</taxon>
        <taxon>Clostridium</taxon>
    </lineage>
</organism>
<reference evidence="2 3" key="1">
    <citation type="submission" date="2007-06" db="EMBL/GenBank/DDBJ databases">
        <title>Complete sequence of Clostridium beijerinckii NCIMB 8052.</title>
        <authorList>
            <consortium name="US DOE Joint Genome Institute"/>
            <person name="Copeland A."/>
            <person name="Lucas S."/>
            <person name="Lapidus A."/>
            <person name="Barry K."/>
            <person name="Detter J.C."/>
            <person name="Glavina del Rio T."/>
            <person name="Hammon N."/>
            <person name="Israni S."/>
            <person name="Dalin E."/>
            <person name="Tice H."/>
            <person name="Pitluck S."/>
            <person name="Sims D."/>
            <person name="Brettin T."/>
            <person name="Bruce D."/>
            <person name="Tapia R."/>
            <person name="Brainard J."/>
            <person name="Schmutz J."/>
            <person name="Larimer F."/>
            <person name="Land M."/>
            <person name="Hauser L."/>
            <person name="Kyrpides N."/>
            <person name="Mikhailova N."/>
            <person name="Bennet G."/>
            <person name="Cann I."/>
            <person name="Chen J.-S."/>
            <person name="Contreras A.L."/>
            <person name="Jones D."/>
            <person name="Kashket E."/>
            <person name="Mitchell W."/>
            <person name="Stoddard S."/>
            <person name="Schwarz W."/>
            <person name="Qureshi N."/>
            <person name="Young M."/>
            <person name="Shi Z."/>
            <person name="Ezeji T."/>
            <person name="White B."/>
            <person name="Blaschek H."/>
            <person name="Richardson P."/>
        </authorList>
    </citation>
    <scope>NUCLEOTIDE SEQUENCE [LARGE SCALE GENOMIC DNA]</scope>
    <source>
        <strain evidence="3">ATCC 51743 / NCIMB 8052</strain>
    </source>
</reference>
<dbReference type="eggNOG" id="COG3708">
    <property type="taxonomic scope" value="Bacteria"/>
</dbReference>
<sequence>MNNDVYYMKGMIRMTEVPMCQSCGLPFNEEHAHFIAKEQDGCASIYCTNCYKDGKFIDPNMSMKEMVEVIVPVLGKVIGEEEARKEMTTLLPTLKRWR</sequence>
<evidence type="ECO:0000313" key="3">
    <source>
        <dbReference type="Proteomes" id="UP000000565"/>
    </source>
</evidence>
<dbReference type="Pfam" id="PF12674">
    <property type="entry name" value="Zn_ribbon_2"/>
    <property type="match status" value="1"/>
</dbReference>
<dbReference type="RefSeq" id="WP_012059598.1">
    <property type="nucleotide sequence ID" value="NC_009617.1"/>
</dbReference>
<reference evidence="2 3" key="3">
    <citation type="journal article" date="2012" name="BMC Genomics">
        <title>Genome-wide dynamic transcriptional profiling in clostridium beijerinckii NCIMB 8052 using single-nucleotide resolution RNA-Seq.</title>
        <authorList>
            <person name="Wang Y."/>
            <person name="Li X."/>
            <person name="Mao Y."/>
            <person name="Blaschek H.P."/>
        </authorList>
    </citation>
    <scope>NUCLEOTIDE SEQUENCE [LARGE SCALE GENOMIC DNA]</scope>
    <source>
        <strain evidence="3">ATCC 51743 / NCIMB 8052</strain>
    </source>
</reference>
<evidence type="ECO:0000313" key="2">
    <source>
        <dbReference type="EMBL" id="ABR35547.1"/>
    </source>
</evidence>
<accession>A6LYW7</accession>
<dbReference type="EMBL" id="CP000721">
    <property type="protein sequence ID" value="ABR35547.1"/>
    <property type="molecule type" value="Genomic_DNA"/>
</dbReference>
<dbReference type="Proteomes" id="UP000000565">
    <property type="component" value="Chromosome"/>
</dbReference>
<dbReference type="InterPro" id="IPR025868">
    <property type="entry name" value="Zn_ribbon_dom_put"/>
</dbReference>
<dbReference type="HOGENOM" id="CLU_175260_0_0_9"/>
<protein>
    <recommendedName>
        <fullName evidence="1">Putative zinc ribbon domain-containing protein</fullName>
    </recommendedName>
</protein>
<dbReference type="AlphaFoldDB" id="A6LYW7"/>
<reference evidence="2 3" key="2">
    <citation type="journal article" date="2011" name="BMC Genomics">
        <title>Single-nucleotide resolution analysis of the transcriptome structure of Clostridium beijerinckii NCIMB 8052 using RNA-Seq.</title>
        <authorList>
            <person name="Wang Y."/>
            <person name="Li X."/>
            <person name="Mao Y."/>
            <person name="Blaschek H.P."/>
        </authorList>
    </citation>
    <scope>NUCLEOTIDE SEQUENCE [LARGE SCALE GENOMIC DNA]</scope>
    <source>
        <strain evidence="3">ATCC 51743 / NCIMB 8052</strain>
    </source>
</reference>
<name>A6LYW7_CLOB8</name>
<gene>
    <name evidence="2" type="ordered locus">Cbei_3421</name>
</gene>
<dbReference type="KEGG" id="cbe:Cbei_3421"/>